<protein>
    <submittedName>
        <fullName evidence="4">Peptidoglycan/LPS O-acetylase OafA/YrhL, contains acyltransferase and SGNH-hydrolase domains</fullName>
    </submittedName>
</protein>
<keyword evidence="2" id="KW-1133">Transmembrane helix</keyword>
<feature type="region of interest" description="Disordered" evidence="1">
    <location>
        <begin position="373"/>
        <end position="401"/>
    </location>
</feature>
<dbReference type="PANTHER" id="PTHR23028">
    <property type="entry name" value="ACETYLTRANSFERASE"/>
    <property type="match status" value="1"/>
</dbReference>
<keyword evidence="4" id="KW-0808">Transferase</keyword>
<dbReference type="GO" id="GO:0016020">
    <property type="term" value="C:membrane"/>
    <property type="evidence" value="ECO:0007669"/>
    <property type="project" value="TreeGrafter"/>
</dbReference>
<feature type="transmembrane region" description="Helical" evidence="2">
    <location>
        <begin position="235"/>
        <end position="252"/>
    </location>
</feature>
<reference evidence="4 5" key="1">
    <citation type="submission" date="2016-10" db="EMBL/GenBank/DDBJ databases">
        <authorList>
            <person name="de Groot N.N."/>
        </authorList>
    </citation>
    <scope>NUCLEOTIDE SEQUENCE [LARGE SCALE GENOMIC DNA]</scope>
    <source>
        <strain evidence="4 5">DSM 45317</strain>
    </source>
</reference>
<keyword evidence="5" id="KW-1185">Reference proteome</keyword>
<feature type="transmembrane region" description="Helical" evidence="2">
    <location>
        <begin position="300"/>
        <end position="321"/>
    </location>
</feature>
<feature type="transmembrane region" description="Helical" evidence="2">
    <location>
        <begin position="58"/>
        <end position="79"/>
    </location>
</feature>
<feature type="transmembrane region" description="Helical" evidence="2">
    <location>
        <begin position="171"/>
        <end position="192"/>
    </location>
</feature>
<dbReference type="Proteomes" id="UP000199152">
    <property type="component" value="Unassembled WGS sequence"/>
</dbReference>
<dbReference type="EMBL" id="FOSW01000016">
    <property type="protein sequence ID" value="SFL71211.1"/>
    <property type="molecule type" value="Genomic_DNA"/>
</dbReference>
<feature type="transmembrane region" description="Helical" evidence="2">
    <location>
        <begin position="140"/>
        <end position="159"/>
    </location>
</feature>
<keyword evidence="4" id="KW-0012">Acyltransferase</keyword>
<dbReference type="PANTHER" id="PTHR23028:SF53">
    <property type="entry name" value="ACYL_TRANSF_3 DOMAIN-CONTAINING PROTEIN"/>
    <property type="match status" value="1"/>
</dbReference>
<keyword evidence="2" id="KW-0812">Transmembrane</keyword>
<organism evidence="4 5">
    <name type="scientific">Geodermatophilus ruber</name>
    <dbReference type="NCBI Taxonomy" id="504800"/>
    <lineage>
        <taxon>Bacteria</taxon>
        <taxon>Bacillati</taxon>
        <taxon>Actinomycetota</taxon>
        <taxon>Actinomycetes</taxon>
        <taxon>Geodermatophilales</taxon>
        <taxon>Geodermatophilaceae</taxon>
        <taxon>Geodermatophilus</taxon>
    </lineage>
</organism>
<dbReference type="Pfam" id="PF01757">
    <property type="entry name" value="Acyl_transf_3"/>
    <property type="match status" value="1"/>
</dbReference>
<dbReference type="InterPro" id="IPR050879">
    <property type="entry name" value="Acyltransferase_3"/>
</dbReference>
<dbReference type="InParanoid" id="A0A1I4JXZ6"/>
<feature type="domain" description="Acyltransferase 3" evidence="3">
    <location>
        <begin position="21"/>
        <end position="347"/>
    </location>
</feature>
<dbReference type="AlphaFoldDB" id="A0A1I4JXZ6"/>
<feature type="transmembrane region" description="Helical" evidence="2">
    <location>
        <begin position="20"/>
        <end position="38"/>
    </location>
</feature>
<keyword evidence="2" id="KW-0472">Membrane</keyword>
<dbReference type="OrthoDB" id="3404679at2"/>
<evidence type="ECO:0000256" key="2">
    <source>
        <dbReference type="SAM" id="Phobius"/>
    </source>
</evidence>
<keyword evidence="4" id="KW-0378">Hydrolase</keyword>
<feature type="transmembrane region" description="Helical" evidence="2">
    <location>
        <begin position="333"/>
        <end position="350"/>
    </location>
</feature>
<name>A0A1I4JXZ6_9ACTN</name>
<feature type="transmembrane region" description="Helical" evidence="2">
    <location>
        <begin position="99"/>
        <end position="120"/>
    </location>
</feature>
<dbReference type="GO" id="GO:0009103">
    <property type="term" value="P:lipopolysaccharide biosynthetic process"/>
    <property type="evidence" value="ECO:0007669"/>
    <property type="project" value="TreeGrafter"/>
</dbReference>
<proteinExistence type="predicted"/>
<dbReference type="GO" id="GO:0016747">
    <property type="term" value="F:acyltransferase activity, transferring groups other than amino-acyl groups"/>
    <property type="evidence" value="ECO:0007669"/>
    <property type="project" value="InterPro"/>
</dbReference>
<evidence type="ECO:0000256" key="1">
    <source>
        <dbReference type="SAM" id="MobiDB-lite"/>
    </source>
</evidence>
<feature type="transmembrane region" description="Helical" evidence="2">
    <location>
        <begin position="204"/>
        <end position="223"/>
    </location>
</feature>
<gene>
    <name evidence="4" type="ORF">SAMN04488085_1165</name>
</gene>
<dbReference type="GO" id="GO:0016787">
    <property type="term" value="F:hydrolase activity"/>
    <property type="evidence" value="ECO:0007669"/>
    <property type="project" value="UniProtKB-KW"/>
</dbReference>
<feature type="transmembrane region" description="Helical" evidence="2">
    <location>
        <begin position="258"/>
        <end position="279"/>
    </location>
</feature>
<dbReference type="InterPro" id="IPR002656">
    <property type="entry name" value="Acyl_transf_3_dom"/>
</dbReference>
<sequence length="401" mass="43927">MASATGTETRSAHAPSGRRIDLDVVRGIAIVLALGWHFSRHPSGNPVLDALQWPGGTFGWAGVDLFFVLSGFLVGQLVLREHARTGRFDGRRFTVRRALKLWPVLYVFLAVQALVGTEPWDTYLWQNALHLQNYAGTSLVHLWSLAVEEHFYLALVLLFPLFARRRGSTRLLIGVLAGVLVTALALRVWGTAADLSDVTLQWRTHFRADSLAAGVLLAVVAVHRPELFARLLQRRRLWAGLTLAGIAFLATVGKDGAVGTTIGYTVAYLTAAAFLLLLHKAEWVPRVRWVTAPMAALGRYSYGVYIWHIFAAQVLLGWLPGVAYESWTPVEQVLKYGAAVAVGVVATVLVEKPVLRLRDRLLPASAEVTTPAVPASGWGAGPRPEPSAWAHQPERQLVGLR</sequence>
<dbReference type="STRING" id="504800.SAMN04488085_1165"/>
<dbReference type="RefSeq" id="WP_091328890.1">
    <property type="nucleotide sequence ID" value="NZ_FOSW01000016.1"/>
</dbReference>
<accession>A0A1I4JXZ6</accession>
<evidence type="ECO:0000313" key="4">
    <source>
        <dbReference type="EMBL" id="SFL71211.1"/>
    </source>
</evidence>
<evidence type="ECO:0000313" key="5">
    <source>
        <dbReference type="Proteomes" id="UP000199152"/>
    </source>
</evidence>
<evidence type="ECO:0000259" key="3">
    <source>
        <dbReference type="Pfam" id="PF01757"/>
    </source>
</evidence>